<dbReference type="PIRSF" id="PIRSF037031">
    <property type="entry name" value="Redox_disulphide_2"/>
    <property type="match status" value="1"/>
</dbReference>
<comment type="caution">
    <text evidence="4">The sequence shown here is derived from an EMBL/GenBank/DDBJ whole genome shotgun (WGS) entry which is preliminary data.</text>
</comment>
<feature type="active site" description="Nucleophile" evidence="1">
    <location>
        <position position="11"/>
    </location>
</feature>
<sequence>MLNIKILGSGCPRCQEVEKRTKEVIQEMNIEASVEKVTDLKKIMEYKILSTPGLVINGKVVISGKIPAKSQIKQWIEQELNK</sequence>
<dbReference type="InterPro" id="IPR036249">
    <property type="entry name" value="Thioredoxin-like_sf"/>
</dbReference>
<feature type="domain" description="Thioredoxin-like fold" evidence="3">
    <location>
        <begin position="3"/>
        <end position="77"/>
    </location>
</feature>
<dbReference type="InterPro" id="IPR012336">
    <property type="entry name" value="Thioredoxin-like_fold"/>
</dbReference>
<protein>
    <submittedName>
        <fullName evidence="4">Thioredoxin family protein</fullName>
    </submittedName>
</protein>
<dbReference type="Pfam" id="PF13192">
    <property type="entry name" value="Thioredoxin_3"/>
    <property type="match status" value="1"/>
</dbReference>
<organism evidence="4">
    <name type="scientific">candidate division WOR-3 bacterium</name>
    <dbReference type="NCBI Taxonomy" id="2052148"/>
    <lineage>
        <taxon>Bacteria</taxon>
        <taxon>Bacteria division WOR-3</taxon>
    </lineage>
</organism>
<keyword evidence="2" id="KW-0676">Redox-active center</keyword>
<keyword evidence="2" id="KW-1015">Disulfide bond</keyword>
<feature type="disulfide bond" description="Redox-active" evidence="2">
    <location>
        <begin position="11"/>
        <end position="14"/>
    </location>
</feature>
<accession>A0A7V1EI78</accession>
<name>A0A7V1EI78_UNCW3</name>
<dbReference type="Gene3D" id="3.40.30.10">
    <property type="entry name" value="Glutaredoxin"/>
    <property type="match status" value="1"/>
</dbReference>
<dbReference type="AlphaFoldDB" id="A0A7V1EI78"/>
<dbReference type="EMBL" id="DSKY01000018">
    <property type="protein sequence ID" value="HDY59268.1"/>
    <property type="molecule type" value="Genomic_DNA"/>
</dbReference>
<dbReference type="SUPFAM" id="SSF52833">
    <property type="entry name" value="Thioredoxin-like"/>
    <property type="match status" value="1"/>
</dbReference>
<reference evidence="4" key="1">
    <citation type="journal article" date="2020" name="mSystems">
        <title>Genome- and Community-Level Interaction Insights into Carbon Utilization and Element Cycling Functions of Hydrothermarchaeota in Hydrothermal Sediment.</title>
        <authorList>
            <person name="Zhou Z."/>
            <person name="Liu Y."/>
            <person name="Xu W."/>
            <person name="Pan J."/>
            <person name="Luo Z.H."/>
            <person name="Li M."/>
        </authorList>
    </citation>
    <scope>NUCLEOTIDE SEQUENCE [LARGE SCALE GENOMIC DNA]</scope>
    <source>
        <strain evidence="4">SpSt-258</strain>
    </source>
</reference>
<dbReference type="PANTHER" id="PTHR36450:SF1">
    <property type="entry name" value="THIOREDOXIN"/>
    <property type="match status" value="1"/>
</dbReference>
<evidence type="ECO:0000256" key="2">
    <source>
        <dbReference type="PIRSR" id="PIRSR037031-51"/>
    </source>
</evidence>
<gene>
    <name evidence="4" type="ORF">ENP86_06925</name>
</gene>
<dbReference type="InterPro" id="IPR005243">
    <property type="entry name" value="THIRX-like_proc"/>
</dbReference>
<dbReference type="PANTHER" id="PTHR36450">
    <property type="entry name" value="THIOREDOXIN"/>
    <property type="match status" value="1"/>
</dbReference>
<proteinExistence type="predicted"/>
<dbReference type="NCBIfam" id="TIGR00412">
    <property type="entry name" value="redox_disulf_2"/>
    <property type="match status" value="1"/>
</dbReference>
<evidence type="ECO:0000259" key="3">
    <source>
        <dbReference type="Pfam" id="PF13192"/>
    </source>
</evidence>
<evidence type="ECO:0000313" key="4">
    <source>
        <dbReference type="EMBL" id="HDY59268.1"/>
    </source>
</evidence>
<feature type="active site" description="Nucleophile" evidence="1">
    <location>
        <position position="14"/>
    </location>
</feature>
<evidence type="ECO:0000256" key="1">
    <source>
        <dbReference type="PIRSR" id="PIRSR037031-50"/>
    </source>
</evidence>